<protein>
    <submittedName>
        <fullName evidence="1">Uncharacterized protein</fullName>
    </submittedName>
</protein>
<evidence type="ECO:0000313" key="2">
    <source>
        <dbReference type="Proteomes" id="UP000814033"/>
    </source>
</evidence>
<dbReference type="EMBL" id="MU276000">
    <property type="protein sequence ID" value="KAI0043925.1"/>
    <property type="molecule type" value="Genomic_DNA"/>
</dbReference>
<keyword evidence="2" id="KW-1185">Reference proteome</keyword>
<proteinExistence type="predicted"/>
<gene>
    <name evidence="1" type="ORF">FA95DRAFT_1574811</name>
</gene>
<sequence length="293" mass="32008">MRRADPPILWRPLGESEEPSSELEEEELEYDDGVTADSEAEVVARQSAGESVGRGDGQSSSSSAWAVTKTGKRKAKKVAAPVAVYPLVPPDLGKGKSTGIGGDRVATEAVAPAPPAEGDGGRGKGKMPAYSTPHESVDQENERGDNRWDSDFSEPSTPAATSSSSDSSRPPSVDPEIRKAIPLALQRRPVFPRNFIWTCPAEDCSYEVNLVALTEDNMLDLTPSDKTYLAGPWAAGDERLQTLWNDMVHRHLHVHLADLGIKVVPYRKWVKIEWIDPKLHRSRKVGPSALRLR</sequence>
<dbReference type="Proteomes" id="UP000814033">
    <property type="component" value="Unassembled WGS sequence"/>
</dbReference>
<evidence type="ECO:0000313" key="1">
    <source>
        <dbReference type="EMBL" id="KAI0043925.1"/>
    </source>
</evidence>
<organism evidence="1 2">
    <name type="scientific">Auriscalpium vulgare</name>
    <dbReference type="NCBI Taxonomy" id="40419"/>
    <lineage>
        <taxon>Eukaryota</taxon>
        <taxon>Fungi</taxon>
        <taxon>Dikarya</taxon>
        <taxon>Basidiomycota</taxon>
        <taxon>Agaricomycotina</taxon>
        <taxon>Agaricomycetes</taxon>
        <taxon>Russulales</taxon>
        <taxon>Auriscalpiaceae</taxon>
        <taxon>Auriscalpium</taxon>
    </lineage>
</organism>
<accession>A0ACB8RIQ7</accession>
<name>A0ACB8RIQ7_9AGAM</name>
<reference evidence="1" key="2">
    <citation type="journal article" date="2022" name="New Phytol.">
        <title>Evolutionary transition to the ectomycorrhizal habit in the genomes of a hyperdiverse lineage of mushroom-forming fungi.</title>
        <authorList>
            <person name="Looney B."/>
            <person name="Miyauchi S."/>
            <person name="Morin E."/>
            <person name="Drula E."/>
            <person name="Courty P.E."/>
            <person name="Kohler A."/>
            <person name="Kuo A."/>
            <person name="LaButti K."/>
            <person name="Pangilinan J."/>
            <person name="Lipzen A."/>
            <person name="Riley R."/>
            <person name="Andreopoulos W."/>
            <person name="He G."/>
            <person name="Johnson J."/>
            <person name="Nolan M."/>
            <person name="Tritt A."/>
            <person name="Barry K.W."/>
            <person name="Grigoriev I.V."/>
            <person name="Nagy L.G."/>
            <person name="Hibbett D."/>
            <person name="Henrissat B."/>
            <person name="Matheny P.B."/>
            <person name="Labbe J."/>
            <person name="Martin F.M."/>
        </authorList>
    </citation>
    <scope>NUCLEOTIDE SEQUENCE</scope>
    <source>
        <strain evidence="1">FP105234-sp</strain>
    </source>
</reference>
<comment type="caution">
    <text evidence="1">The sequence shown here is derived from an EMBL/GenBank/DDBJ whole genome shotgun (WGS) entry which is preliminary data.</text>
</comment>
<reference evidence="1" key="1">
    <citation type="submission" date="2021-02" db="EMBL/GenBank/DDBJ databases">
        <authorList>
            <consortium name="DOE Joint Genome Institute"/>
            <person name="Ahrendt S."/>
            <person name="Looney B.P."/>
            <person name="Miyauchi S."/>
            <person name="Morin E."/>
            <person name="Drula E."/>
            <person name="Courty P.E."/>
            <person name="Chicoki N."/>
            <person name="Fauchery L."/>
            <person name="Kohler A."/>
            <person name="Kuo A."/>
            <person name="Labutti K."/>
            <person name="Pangilinan J."/>
            <person name="Lipzen A."/>
            <person name="Riley R."/>
            <person name="Andreopoulos W."/>
            <person name="He G."/>
            <person name="Johnson J."/>
            <person name="Barry K.W."/>
            <person name="Grigoriev I.V."/>
            <person name="Nagy L."/>
            <person name="Hibbett D."/>
            <person name="Henrissat B."/>
            <person name="Matheny P.B."/>
            <person name="Labbe J."/>
            <person name="Martin F."/>
        </authorList>
    </citation>
    <scope>NUCLEOTIDE SEQUENCE</scope>
    <source>
        <strain evidence="1">FP105234-sp</strain>
    </source>
</reference>